<gene>
    <name evidence="1" type="ORF">CC1G_10175</name>
</gene>
<name>A8PGB5_COPC7</name>
<organism evidence="1 2">
    <name type="scientific">Coprinopsis cinerea (strain Okayama-7 / 130 / ATCC MYA-4618 / FGSC 9003)</name>
    <name type="common">Inky cap fungus</name>
    <name type="synonym">Hormographiella aspergillata</name>
    <dbReference type="NCBI Taxonomy" id="240176"/>
    <lineage>
        <taxon>Eukaryota</taxon>
        <taxon>Fungi</taxon>
        <taxon>Dikarya</taxon>
        <taxon>Basidiomycota</taxon>
        <taxon>Agaricomycotina</taxon>
        <taxon>Agaricomycetes</taxon>
        <taxon>Agaricomycetidae</taxon>
        <taxon>Agaricales</taxon>
        <taxon>Agaricineae</taxon>
        <taxon>Psathyrellaceae</taxon>
        <taxon>Coprinopsis</taxon>
    </lineage>
</organism>
<evidence type="ECO:0000313" key="2">
    <source>
        <dbReference type="Proteomes" id="UP000001861"/>
    </source>
</evidence>
<dbReference type="Proteomes" id="UP000001861">
    <property type="component" value="Unassembled WGS sequence"/>
</dbReference>
<protein>
    <submittedName>
        <fullName evidence="1">Uncharacterized protein</fullName>
    </submittedName>
</protein>
<dbReference type="HOGENOM" id="CLU_1517775_0_0_1"/>
<proteinExistence type="predicted"/>
<evidence type="ECO:0000313" key="1">
    <source>
        <dbReference type="EMBL" id="EAU80608.2"/>
    </source>
</evidence>
<accession>A8PGB5</accession>
<dbReference type="InParanoid" id="A8PGB5"/>
<reference evidence="1 2" key="1">
    <citation type="journal article" date="2010" name="Proc. Natl. Acad. Sci. U.S.A.">
        <title>Insights into evolution of multicellular fungi from the assembled chromosomes of the mushroom Coprinopsis cinerea (Coprinus cinereus).</title>
        <authorList>
            <person name="Stajich J.E."/>
            <person name="Wilke S.K."/>
            <person name="Ahren D."/>
            <person name="Au C.H."/>
            <person name="Birren B.W."/>
            <person name="Borodovsky M."/>
            <person name="Burns C."/>
            <person name="Canback B."/>
            <person name="Casselton L.A."/>
            <person name="Cheng C.K."/>
            <person name="Deng J."/>
            <person name="Dietrich F.S."/>
            <person name="Fargo D.C."/>
            <person name="Farman M.L."/>
            <person name="Gathman A.C."/>
            <person name="Goldberg J."/>
            <person name="Guigo R."/>
            <person name="Hoegger P.J."/>
            <person name="Hooker J.B."/>
            <person name="Huggins A."/>
            <person name="James T.Y."/>
            <person name="Kamada T."/>
            <person name="Kilaru S."/>
            <person name="Kodira C."/>
            <person name="Kues U."/>
            <person name="Kupfer D."/>
            <person name="Kwan H.S."/>
            <person name="Lomsadze A."/>
            <person name="Li W."/>
            <person name="Lilly W.W."/>
            <person name="Ma L.J."/>
            <person name="Mackey A.J."/>
            <person name="Manning G."/>
            <person name="Martin F."/>
            <person name="Muraguchi H."/>
            <person name="Natvig D.O."/>
            <person name="Palmerini H."/>
            <person name="Ramesh M.A."/>
            <person name="Rehmeyer C.J."/>
            <person name="Roe B.A."/>
            <person name="Shenoy N."/>
            <person name="Stanke M."/>
            <person name="Ter-Hovhannisyan V."/>
            <person name="Tunlid A."/>
            <person name="Velagapudi R."/>
            <person name="Vision T.J."/>
            <person name="Zeng Q."/>
            <person name="Zolan M.E."/>
            <person name="Pukkila P.J."/>
        </authorList>
    </citation>
    <scope>NUCLEOTIDE SEQUENCE [LARGE SCALE GENOMIC DNA]</scope>
    <source>
        <strain evidence="2">Okayama-7 / 130 / ATCC MYA-4618 / FGSC 9003</strain>
    </source>
</reference>
<sequence>MARGKRRHIPLWVNPFGVCARTSSRLFDNQGKSSTIEEKEFADQGTFTRFDGKVDATRRGAPQRTPLGQGAESATWLSWLVPLWVRVRDIGRASPSTNPALTGFPRPLAHLGRSQRAVRQWNWAVDTLSSMLEADVKRRQVRKACQSSKRQCLCVWARLEDDMECLETVMLDSGACV</sequence>
<comment type="caution">
    <text evidence="1">The sequence shown here is derived from an EMBL/GenBank/DDBJ whole genome shotgun (WGS) entry which is preliminary data.</text>
</comment>
<dbReference type="VEuPathDB" id="FungiDB:CC1G_10175"/>
<keyword evidence="2" id="KW-1185">Reference proteome</keyword>
<dbReference type="AlphaFoldDB" id="A8PGB5"/>
<dbReference type="EMBL" id="AACS02000002">
    <property type="protein sequence ID" value="EAU80608.2"/>
    <property type="molecule type" value="Genomic_DNA"/>
</dbReference>
<dbReference type="RefSeq" id="XP_001841178.2">
    <property type="nucleotide sequence ID" value="XM_001841126.2"/>
</dbReference>
<dbReference type="GeneID" id="6017853"/>
<dbReference type="KEGG" id="cci:CC1G_10175"/>